<evidence type="ECO:0000256" key="4">
    <source>
        <dbReference type="ARBA" id="ARBA00022519"/>
    </source>
</evidence>
<evidence type="ECO:0000313" key="10">
    <source>
        <dbReference type="EMBL" id="OWF65622.1"/>
    </source>
</evidence>
<dbReference type="InterPro" id="IPR007272">
    <property type="entry name" value="Sulf_transp_TsuA/YedE"/>
</dbReference>
<feature type="transmembrane region" description="Helical" evidence="9">
    <location>
        <begin position="14"/>
        <end position="35"/>
    </location>
</feature>
<dbReference type="PANTHER" id="PTHR30574">
    <property type="entry name" value="INNER MEMBRANE PROTEIN YEDE"/>
    <property type="match status" value="1"/>
</dbReference>
<evidence type="ECO:0000256" key="9">
    <source>
        <dbReference type="SAM" id="Phobius"/>
    </source>
</evidence>
<evidence type="ECO:0000256" key="2">
    <source>
        <dbReference type="ARBA" id="ARBA00022448"/>
    </source>
</evidence>
<keyword evidence="7 9" id="KW-0472">Membrane</keyword>
<evidence type="ECO:0000256" key="7">
    <source>
        <dbReference type="ARBA" id="ARBA00023136"/>
    </source>
</evidence>
<keyword evidence="4" id="KW-0997">Cell inner membrane</keyword>
<keyword evidence="6 9" id="KW-1133">Transmembrane helix</keyword>
<evidence type="ECO:0000256" key="1">
    <source>
        <dbReference type="ARBA" id="ARBA00004429"/>
    </source>
</evidence>
<keyword evidence="5 9" id="KW-0812">Transmembrane</keyword>
<dbReference type="PANTHER" id="PTHR30574:SF1">
    <property type="entry name" value="SULPHUR TRANSPORT DOMAIN-CONTAINING PROTEIN"/>
    <property type="match status" value="1"/>
</dbReference>
<dbReference type="Pfam" id="PF04143">
    <property type="entry name" value="Sulf_transp"/>
    <property type="match status" value="1"/>
</dbReference>
<feature type="transmembrane region" description="Helical" evidence="9">
    <location>
        <begin position="85"/>
        <end position="102"/>
    </location>
</feature>
<evidence type="ECO:0000313" key="11">
    <source>
        <dbReference type="Proteomes" id="UP000196880"/>
    </source>
</evidence>
<dbReference type="EMBL" id="NAIA01000003">
    <property type="protein sequence ID" value="OWF65622.1"/>
    <property type="molecule type" value="Genomic_DNA"/>
</dbReference>
<name>A0A210RX88_9BURK</name>
<reference evidence="10 11" key="1">
    <citation type="submission" date="2017-03" db="EMBL/GenBank/DDBJ databases">
        <title>New species Polynucleobacter sp. MWH-EgelM1-30-B4.</title>
        <authorList>
            <person name="Hahn M.W."/>
        </authorList>
    </citation>
    <scope>NUCLEOTIDE SEQUENCE [LARGE SCALE GENOMIC DNA]</scope>
    <source>
        <strain evidence="10 11">MWH-EgelM1-30-B4</strain>
    </source>
</reference>
<dbReference type="OrthoDB" id="9814020at2"/>
<feature type="transmembrane region" description="Helical" evidence="9">
    <location>
        <begin position="56"/>
        <end position="79"/>
    </location>
</feature>
<evidence type="ECO:0000256" key="3">
    <source>
        <dbReference type="ARBA" id="ARBA00022475"/>
    </source>
</evidence>
<comment type="subcellular location">
    <subcellularLocation>
        <location evidence="1">Cell inner membrane</location>
        <topology evidence="1">Multi-pass membrane protein</topology>
    </subcellularLocation>
</comment>
<dbReference type="Proteomes" id="UP000196880">
    <property type="component" value="Unassembled WGS sequence"/>
</dbReference>
<comment type="caution">
    <text evidence="10">The sequence shown here is derived from an EMBL/GenBank/DDBJ whole genome shotgun (WGS) entry which is preliminary data.</text>
</comment>
<evidence type="ECO:0000256" key="6">
    <source>
        <dbReference type="ARBA" id="ARBA00022989"/>
    </source>
</evidence>
<keyword evidence="11" id="KW-1185">Reference proteome</keyword>
<dbReference type="GO" id="GO:0005886">
    <property type="term" value="C:plasma membrane"/>
    <property type="evidence" value="ECO:0007669"/>
    <property type="project" value="UniProtKB-SubCell"/>
</dbReference>
<sequence>MQIDWLSFTPIPSLLGGMILGVAAALYVLLHGRILGISGIVSGLLHPKVEDSAWRLSLVLGLVTAPFLAALFFGIFPIVEVDSGWLAIVIAGLLVGFGAQYGSGCTSGHGICGLSRLSPRSLVATLSFMAAGFMMVFVIRHLIGG</sequence>
<organism evidence="10 11">
    <name type="scientific">Polynucleobacter hirudinilacicola</name>
    <dbReference type="NCBI Taxonomy" id="1743166"/>
    <lineage>
        <taxon>Bacteria</taxon>
        <taxon>Pseudomonadati</taxon>
        <taxon>Pseudomonadota</taxon>
        <taxon>Betaproteobacteria</taxon>
        <taxon>Burkholderiales</taxon>
        <taxon>Burkholderiaceae</taxon>
        <taxon>Polynucleobacter</taxon>
    </lineage>
</organism>
<comment type="similarity">
    <text evidence="8">Belongs to the TsuA/YedE (TC 9.B.102) family.</text>
</comment>
<keyword evidence="3" id="KW-1003">Cell membrane</keyword>
<keyword evidence="2" id="KW-0813">Transport</keyword>
<dbReference type="RefSeq" id="WP_087909862.1">
    <property type="nucleotide sequence ID" value="NZ_NAIA01000003.1"/>
</dbReference>
<dbReference type="AlphaFoldDB" id="A0A210RX88"/>
<evidence type="ECO:0000256" key="5">
    <source>
        <dbReference type="ARBA" id="ARBA00022692"/>
    </source>
</evidence>
<evidence type="ECO:0000256" key="8">
    <source>
        <dbReference type="ARBA" id="ARBA00035655"/>
    </source>
</evidence>
<gene>
    <name evidence="10" type="ORF">B6A14_07490</name>
</gene>
<feature type="transmembrane region" description="Helical" evidence="9">
    <location>
        <begin position="122"/>
        <end position="143"/>
    </location>
</feature>
<protein>
    <submittedName>
        <fullName evidence="10">YeeE/YedE</fullName>
    </submittedName>
</protein>
<proteinExistence type="inferred from homology"/>
<accession>A0A210RX88</accession>